<dbReference type="InterPro" id="IPR017438">
    <property type="entry name" value="ATP-NAD_kinase_N"/>
</dbReference>
<dbReference type="SUPFAM" id="SSF111331">
    <property type="entry name" value="NAD kinase/diacylglycerol kinase-like"/>
    <property type="match status" value="1"/>
</dbReference>
<keyword evidence="8" id="KW-1185">Reference proteome</keyword>
<dbReference type="InterPro" id="IPR002504">
    <property type="entry name" value="NADK"/>
</dbReference>
<sequence>MLICTHKNRLWLERDCGQRTIGFQYLITRGTRTILHLSSIQFNHMDIEYILLLCLVGEGTLLYASSLFQESVPPVMAFHMGSLGFLTPYEFENFQQQMTIVLKDNAALTLRSHLRCKVVCDTIMDNMLNNDTSNNSMRPNSCHLVLNEMVLDRGPFPYLSNVDLYIYGKRITTVQGDGETTIRESISSIKIVSFLYCRS</sequence>
<dbReference type="InterPro" id="IPR016064">
    <property type="entry name" value="NAD/diacylglycerol_kinase_sf"/>
</dbReference>
<organism evidence="7 8">
    <name type="scientific">Blomia tropicalis</name>
    <name type="common">Mite</name>
    <dbReference type="NCBI Taxonomy" id="40697"/>
    <lineage>
        <taxon>Eukaryota</taxon>
        <taxon>Metazoa</taxon>
        <taxon>Ecdysozoa</taxon>
        <taxon>Arthropoda</taxon>
        <taxon>Chelicerata</taxon>
        <taxon>Arachnida</taxon>
        <taxon>Acari</taxon>
        <taxon>Acariformes</taxon>
        <taxon>Sarcoptiformes</taxon>
        <taxon>Astigmata</taxon>
        <taxon>Glycyphagoidea</taxon>
        <taxon>Echimyopodidae</taxon>
        <taxon>Blomia</taxon>
    </lineage>
</organism>
<dbReference type="GO" id="GO:0019674">
    <property type="term" value="P:NAD+ metabolic process"/>
    <property type="evidence" value="ECO:0007669"/>
    <property type="project" value="InterPro"/>
</dbReference>
<keyword evidence="6" id="KW-0520">NAD</keyword>
<evidence type="ECO:0000256" key="6">
    <source>
        <dbReference type="ARBA" id="ARBA00023027"/>
    </source>
</evidence>
<evidence type="ECO:0000256" key="1">
    <source>
        <dbReference type="ARBA" id="ARBA00010995"/>
    </source>
</evidence>
<evidence type="ECO:0000256" key="2">
    <source>
        <dbReference type="ARBA" id="ARBA00012120"/>
    </source>
</evidence>
<keyword evidence="5" id="KW-0521">NADP</keyword>
<dbReference type="Gene3D" id="2.60.200.30">
    <property type="entry name" value="Probable inorganic polyphosphate/atp-NAD kinase, domain 2"/>
    <property type="match status" value="1"/>
</dbReference>
<dbReference type="AlphaFoldDB" id="A0A9Q0M561"/>
<proteinExistence type="inferred from homology"/>
<dbReference type="Gene3D" id="3.40.50.10330">
    <property type="entry name" value="Probable inorganic polyphosphate/atp-NAD kinase, domain 1"/>
    <property type="match status" value="1"/>
</dbReference>
<evidence type="ECO:0000256" key="3">
    <source>
        <dbReference type="ARBA" id="ARBA00022679"/>
    </source>
</evidence>
<accession>A0A9Q0M561</accession>
<keyword evidence="3" id="KW-0808">Transferase</keyword>
<dbReference type="PANTHER" id="PTHR20275">
    <property type="entry name" value="NAD KINASE"/>
    <property type="match status" value="1"/>
</dbReference>
<dbReference type="EC" id="2.7.1.23" evidence="2"/>
<evidence type="ECO:0000256" key="4">
    <source>
        <dbReference type="ARBA" id="ARBA00022777"/>
    </source>
</evidence>
<dbReference type="PANTHER" id="PTHR20275:SF0">
    <property type="entry name" value="NAD KINASE"/>
    <property type="match status" value="1"/>
</dbReference>
<protein>
    <recommendedName>
        <fullName evidence="2">NAD(+) kinase</fullName>
        <ecNumber evidence="2">2.7.1.23</ecNumber>
    </recommendedName>
</protein>
<gene>
    <name evidence="7" type="ORF">RDWZM_004916</name>
</gene>
<comment type="caution">
    <text evidence="7">The sequence shown here is derived from an EMBL/GenBank/DDBJ whole genome shotgun (WGS) entry which is preliminary data.</text>
</comment>
<dbReference type="Proteomes" id="UP001142055">
    <property type="component" value="Chromosome 2"/>
</dbReference>
<evidence type="ECO:0000313" key="8">
    <source>
        <dbReference type="Proteomes" id="UP001142055"/>
    </source>
</evidence>
<comment type="similarity">
    <text evidence="1">Belongs to the NAD kinase family.</text>
</comment>
<dbReference type="GO" id="GO:0006741">
    <property type="term" value="P:NADP+ biosynthetic process"/>
    <property type="evidence" value="ECO:0007669"/>
    <property type="project" value="InterPro"/>
</dbReference>
<dbReference type="GO" id="GO:0003951">
    <property type="term" value="F:NAD+ kinase activity"/>
    <property type="evidence" value="ECO:0007669"/>
    <property type="project" value="UniProtKB-EC"/>
</dbReference>
<dbReference type="EMBL" id="JAPWDV010000002">
    <property type="protein sequence ID" value="KAJ6219104.1"/>
    <property type="molecule type" value="Genomic_DNA"/>
</dbReference>
<dbReference type="InterPro" id="IPR017437">
    <property type="entry name" value="ATP-NAD_kinase_PpnK-typ_C"/>
</dbReference>
<evidence type="ECO:0000256" key="5">
    <source>
        <dbReference type="ARBA" id="ARBA00022857"/>
    </source>
</evidence>
<keyword evidence="4" id="KW-0418">Kinase</keyword>
<reference evidence="7" key="1">
    <citation type="submission" date="2022-12" db="EMBL/GenBank/DDBJ databases">
        <title>Genome assemblies of Blomia tropicalis.</title>
        <authorList>
            <person name="Cui Y."/>
        </authorList>
    </citation>
    <scope>NUCLEOTIDE SEQUENCE</scope>
    <source>
        <tissue evidence="7">Adult mites</tissue>
    </source>
</reference>
<name>A0A9Q0M561_BLOTA</name>
<evidence type="ECO:0000313" key="7">
    <source>
        <dbReference type="EMBL" id="KAJ6219104.1"/>
    </source>
</evidence>
<dbReference type="Pfam" id="PF01513">
    <property type="entry name" value="NAD_kinase"/>
    <property type="match status" value="1"/>
</dbReference>